<comment type="similarity">
    <text evidence="5">Belongs to the SAT4 family.</text>
</comment>
<evidence type="ECO:0000313" key="10">
    <source>
        <dbReference type="Proteomes" id="UP000567885"/>
    </source>
</evidence>
<dbReference type="PANTHER" id="PTHR33048:SF47">
    <property type="entry name" value="INTEGRAL MEMBRANE PROTEIN-RELATED"/>
    <property type="match status" value="1"/>
</dbReference>
<gene>
    <name evidence="9" type="ORF">FHETE_5771</name>
</gene>
<comment type="caution">
    <text evidence="9">The sequence shown here is derived from an EMBL/GenBank/DDBJ whole genome shotgun (WGS) entry which is preliminary data.</text>
</comment>
<dbReference type="Pfam" id="PF20684">
    <property type="entry name" value="Fung_rhodopsin"/>
    <property type="match status" value="1"/>
</dbReference>
<keyword evidence="10" id="KW-1185">Reference proteome</keyword>
<evidence type="ECO:0000256" key="1">
    <source>
        <dbReference type="ARBA" id="ARBA00004141"/>
    </source>
</evidence>
<evidence type="ECO:0000256" key="5">
    <source>
        <dbReference type="ARBA" id="ARBA00038359"/>
    </source>
</evidence>
<accession>A0A8H5WQY1</accession>
<feature type="transmembrane region" description="Helical" evidence="7">
    <location>
        <begin position="106"/>
        <end position="128"/>
    </location>
</feature>
<evidence type="ECO:0000256" key="7">
    <source>
        <dbReference type="SAM" id="Phobius"/>
    </source>
</evidence>
<feature type="domain" description="Rhodopsin" evidence="8">
    <location>
        <begin position="46"/>
        <end position="261"/>
    </location>
</feature>
<evidence type="ECO:0000313" key="9">
    <source>
        <dbReference type="EMBL" id="KAF5667068.1"/>
    </source>
</evidence>
<organism evidence="9 10">
    <name type="scientific">Fusarium heterosporum</name>
    <dbReference type="NCBI Taxonomy" id="42747"/>
    <lineage>
        <taxon>Eukaryota</taxon>
        <taxon>Fungi</taxon>
        <taxon>Dikarya</taxon>
        <taxon>Ascomycota</taxon>
        <taxon>Pezizomycotina</taxon>
        <taxon>Sordariomycetes</taxon>
        <taxon>Hypocreomycetidae</taxon>
        <taxon>Hypocreales</taxon>
        <taxon>Nectriaceae</taxon>
        <taxon>Fusarium</taxon>
        <taxon>Fusarium heterosporum species complex</taxon>
    </lineage>
</organism>
<reference evidence="9 10" key="1">
    <citation type="submission" date="2020-05" db="EMBL/GenBank/DDBJ databases">
        <title>Identification and distribution of gene clusters putatively required for synthesis of sphingolipid metabolism inhibitors in phylogenetically diverse species of the filamentous fungus Fusarium.</title>
        <authorList>
            <person name="Kim H.-S."/>
            <person name="Busman M."/>
            <person name="Brown D.W."/>
            <person name="Divon H."/>
            <person name="Uhlig S."/>
            <person name="Proctor R.H."/>
        </authorList>
    </citation>
    <scope>NUCLEOTIDE SEQUENCE [LARGE SCALE GENOMIC DNA]</scope>
    <source>
        <strain evidence="9 10">NRRL 20693</strain>
    </source>
</reference>
<dbReference type="InterPro" id="IPR032675">
    <property type="entry name" value="LRR_dom_sf"/>
</dbReference>
<dbReference type="PANTHER" id="PTHR33048">
    <property type="entry name" value="PTH11-LIKE INTEGRAL MEMBRANE PROTEIN (AFU_ORTHOLOGUE AFUA_5G11245)"/>
    <property type="match status" value="1"/>
</dbReference>
<dbReference type="EMBL" id="JAAGWQ010000103">
    <property type="protein sequence ID" value="KAF5667068.1"/>
    <property type="molecule type" value="Genomic_DNA"/>
</dbReference>
<evidence type="ECO:0000256" key="3">
    <source>
        <dbReference type="ARBA" id="ARBA00022989"/>
    </source>
</evidence>
<keyword evidence="3 7" id="KW-1133">Transmembrane helix</keyword>
<dbReference type="OrthoDB" id="4505556at2759"/>
<dbReference type="InterPro" id="IPR049326">
    <property type="entry name" value="Rhodopsin_dom_fungi"/>
</dbReference>
<evidence type="ECO:0000256" key="6">
    <source>
        <dbReference type="SAM" id="MobiDB-lite"/>
    </source>
</evidence>
<dbReference type="SUPFAM" id="SSF52047">
    <property type="entry name" value="RNI-like"/>
    <property type="match status" value="1"/>
</dbReference>
<feature type="compositionally biased region" description="Acidic residues" evidence="6">
    <location>
        <begin position="739"/>
        <end position="748"/>
    </location>
</feature>
<evidence type="ECO:0000256" key="4">
    <source>
        <dbReference type="ARBA" id="ARBA00023136"/>
    </source>
</evidence>
<dbReference type="Proteomes" id="UP000567885">
    <property type="component" value="Unassembled WGS sequence"/>
</dbReference>
<name>A0A8H5WQY1_FUSHE</name>
<sequence length="748" mass="83167">MEIDPMVLAIYGPPPEGLDLDETSVVKNTAVVLTLLFISALFLAGRIAIRTQQVYGLSLDDYAILLSWLFVAATAAMVVVAGQAGAGKHVWALKIHQLVETAKLTYVFSFLFATAVFTTKVSILLFYRRVFTRGGVTFRVAFWFGTILVMSYPIIFAFTMGFSCRPLSHFWTQVEGTEGTCIDVGRFFVILAIINLATNVIVLLIPIPEVLKLQMSKGKKAAVFGIMALGGLVCVASAIRVYYLDIYSTKLDSTWAMGPIVSYAHDGYYQHPFARFELPLGQYELTGINQRKILCSLRSVNKLFHQLVTPVLFQHVVISGRHVFGINSKENSIADGSAPNDKTRVYGAQRLQRVAKQPFICKLVRRLEISLIIREVDHYADYKPTDDEEEIDLVYIGRLAVIIHSTLPRFTNLKVLKLNFEDIPYNHTPDYEVMDGIGNGNARACWVEDTKNLFESFATAMCRSGLDKLEELDLSLPLACDFGHFLDDGNEPEGYSKAALFQQLKRLRLDCVGVIDYGEGLEFRFEQPNSKFDVFIRRLLPLAPNLESLAVEASDVLDLDSSSLASFRLQRLYLSGASPTAVAFVNLFRRSTALCEVILRGVYIGSGTWEEALSALSQTSITYFYIETCGYQMEGESSIFIPADDGEQSGGDCSCIETNRAADLEACESVFARVHQNMRRIHGDSYDEVAAEENRKTQHGGKLGTTASMGMLFDFRANGFEDDYTENENPFDNGSLDISSEDDASVGL</sequence>
<dbReference type="GO" id="GO:0016020">
    <property type="term" value="C:membrane"/>
    <property type="evidence" value="ECO:0007669"/>
    <property type="project" value="UniProtKB-SubCell"/>
</dbReference>
<feature type="compositionally biased region" description="Polar residues" evidence="6">
    <location>
        <begin position="727"/>
        <end position="738"/>
    </location>
</feature>
<feature type="transmembrane region" description="Helical" evidence="7">
    <location>
        <begin position="30"/>
        <end position="49"/>
    </location>
</feature>
<protein>
    <recommendedName>
        <fullName evidence="8">Rhodopsin domain-containing protein</fullName>
    </recommendedName>
</protein>
<feature type="transmembrane region" description="Helical" evidence="7">
    <location>
        <begin position="187"/>
        <end position="211"/>
    </location>
</feature>
<evidence type="ECO:0000259" key="8">
    <source>
        <dbReference type="Pfam" id="PF20684"/>
    </source>
</evidence>
<dbReference type="Gene3D" id="3.80.10.10">
    <property type="entry name" value="Ribonuclease Inhibitor"/>
    <property type="match status" value="1"/>
</dbReference>
<feature type="transmembrane region" description="Helical" evidence="7">
    <location>
        <begin position="140"/>
        <end position="162"/>
    </location>
</feature>
<evidence type="ECO:0000256" key="2">
    <source>
        <dbReference type="ARBA" id="ARBA00022692"/>
    </source>
</evidence>
<keyword evidence="2 7" id="KW-0812">Transmembrane</keyword>
<dbReference type="InterPro" id="IPR052337">
    <property type="entry name" value="SAT4-like"/>
</dbReference>
<proteinExistence type="inferred from homology"/>
<feature type="region of interest" description="Disordered" evidence="6">
    <location>
        <begin position="723"/>
        <end position="748"/>
    </location>
</feature>
<feature type="transmembrane region" description="Helical" evidence="7">
    <location>
        <begin position="61"/>
        <end position="86"/>
    </location>
</feature>
<comment type="subcellular location">
    <subcellularLocation>
        <location evidence="1">Membrane</location>
        <topology evidence="1">Multi-pass membrane protein</topology>
    </subcellularLocation>
</comment>
<keyword evidence="4 7" id="KW-0472">Membrane</keyword>
<dbReference type="AlphaFoldDB" id="A0A8H5WQY1"/>
<feature type="transmembrane region" description="Helical" evidence="7">
    <location>
        <begin position="223"/>
        <end position="243"/>
    </location>
</feature>